<feature type="region of interest" description="Disordered" evidence="1">
    <location>
        <begin position="1"/>
        <end position="72"/>
    </location>
</feature>
<keyword evidence="3" id="KW-1185">Reference proteome</keyword>
<name>U6M678_EIMMA</name>
<feature type="compositionally biased region" description="Acidic residues" evidence="1">
    <location>
        <begin position="30"/>
        <end position="44"/>
    </location>
</feature>
<reference evidence="2" key="2">
    <citation type="submission" date="2013-10" db="EMBL/GenBank/DDBJ databases">
        <authorList>
            <person name="Aslett M."/>
        </authorList>
    </citation>
    <scope>NUCLEOTIDE SEQUENCE [LARGE SCALE GENOMIC DNA]</scope>
    <source>
        <strain evidence="2">Weybridge</strain>
    </source>
</reference>
<dbReference type="VEuPathDB" id="ToxoDB:EMWEY_00024410"/>
<dbReference type="RefSeq" id="XP_013336377.1">
    <property type="nucleotide sequence ID" value="XM_013480923.1"/>
</dbReference>
<accession>U6M678</accession>
<proteinExistence type="predicted"/>
<dbReference type="Proteomes" id="UP000030763">
    <property type="component" value="Unassembled WGS sequence"/>
</dbReference>
<evidence type="ECO:0000256" key="1">
    <source>
        <dbReference type="SAM" id="MobiDB-lite"/>
    </source>
</evidence>
<gene>
    <name evidence="2" type="ORF">EMWEY_00024410</name>
</gene>
<reference evidence="2" key="1">
    <citation type="submission" date="2013-10" db="EMBL/GenBank/DDBJ databases">
        <title>Genomic analysis of the causative agents of coccidiosis in chickens.</title>
        <authorList>
            <person name="Reid A.J."/>
            <person name="Blake D."/>
            <person name="Billington K."/>
            <person name="Browne H."/>
            <person name="Dunn M."/>
            <person name="Hung S."/>
            <person name="Kawahara F."/>
            <person name="Miranda-Saavedra D."/>
            <person name="Mourier T."/>
            <person name="Nagra H."/>
            <person name="Otto T.D."/>
            <person name="Rawlings N."/>
            <person name="Sanchez A."/>
            <person name="Sanders M."/>
            <person name="Subramaniam C."/>
            <person name="Tay Y."/>
            <person name="Dear P."/>
            <person name="Doerig C."/>
            <person name="Gruber A."/>
            <person name="Parkinson J."/>
            <person name="Shirley M."/>
            <person name="Wan K.L."/>
            <person name="Berriman M."/>
            <person name="Tomley F."/>
            <person name="Pain A."/>
        </authorList>
    </citation>
    <scope>NUCLEOTIDE SEQUENCE [LARGE SCALE GENOMIC DNA]</scope>
    <source>
        <strain evidence="2">Weybridge</strain>
    </source>
</reference>
<dbReference type="EMBL" id="HG720764">
    <property type="protein sequence ID" value="CDJ59732.1"/>
    <property type="molecule type" value="Genomic_DNA"/>
</dbReference>
<dbReference type="GeneID" id="25336427"/>
<protein>
    <submittedName>
        <fullName evidence="2">Uncharacterized protein</fullName>
    </submittedName>
</protein>
<feature type="compositionally biased region" description="Pro residues" evidence="1">
    <location>
        <begin position="49"/>
        <end position="58"/>
    </location>
</feature>
<dbReference type="AlphaFoldDB" id="U6M678"/>
<evidence type="ECO:0000313" key="2">
    <source>
        <dbReference type="EMBL" id="CDJ59732.1"/>
    </source>
</evidence>
<evidence type="ECO:0000313" key="3">
    <source>
        <dbReference type="Proteomes" id="UP000030763"/>
    </source>
</evidence>
<organism evidence="2 3">
    <name type="scientific">Eimeria maxima</name>
    <name type="common">Coccidian parasite</name>
    <dbReference type="NCBI Taxonomy" id="5804"/>
    <lineage>
        <taxon>Eukaryota</taxon>
        <taxon>Sar</taxon>
        <taxon>Alveolata</taxon>
        <taxon>Apicomplexa</taxon>
        <taxon>Conoidasida</taxon>
        <taxon>Coccidia</taxon>
        <taxon>Eucoccidiorida</taxon>
        <taxon>Eimeriorina</taxon>
        <taxon>Eimeriidae</taxon>
        <taxon>Eimeria</taxon>
    </lineage>
</organism>
<sequence length="118" mass="12455">MSTVDAAMDESAEANDPNSPPPEDPGISSVEEEASNDAIDEDEVDRPGSPEPIPPPSSPINTVTEPENDGKEQISEVAVTDGQYCCFEAEPGKFGGDGFLTARQLAMHFLLGTETDCV</sequence>